<accession>A0A803PM56</accession>
<dbReference type="Proteomes" id="UP000596661">
    <property type="component" value="Chromosome 5"/>
</dbReference>
<dbReference type="EMBL" id="UZAU01000542">
    <property type="status" value="NOT_ANNOTATED_CDS"/>
    <property type="molecule type" value="Genomic_DNA"/>
</dbReference>
<feature type="compositionally biased region" description="Basic and acidic residues" evidence="1">
    <location>
        <begin position="80"/>
        <end position="95"/>
    </location>
</feature>
<feature type="region of interest" description="Disordered" evidence="1">
    <location>
        <begin position="65"/>
        <end position="95"/>
    </location>
</feature>
<evidence type="ECO:0000256" key="1">
    <source>
        <dbReference type="SAM" id="MobiDB-lite"/>
    </source>
</evidence>
<dbReference type="EnsemblPlants" id="evm.model.05.1647">
    <property type="protein sequence ID" value="cds.evm.model.05.1647"/>
    <property type="gene ID" value="evm.TU.05.1647"/>
</dbReference>
<keyword evidence="3" id="KW-1185">Reference proteome</keyword>
<name>A0A803PM56_CANSA</name>
<sequence length="95" mass="10629">MSSSSSESESRDAHFLTLFTTRSSSTAFPFSTIFSLSRFFFAAKPLLFEEHDGFEPSATHVDKSFSVAPQSDNGNGEGELYDRRIAITTKRKQDH</sequence>
<dbReference type="Gramene" id="evm.model.05.1647">
    <property type="protein sequence ID" value="cds.evm.model.05.1647"/>
    <property type="gene ID" value="evm.TU.05.1647"/>
</dbReference>
<proteinExistence type="predicted"/>
<evidence type="ECO:0000313" key="3">
    <source>
        <dbReference type="Proteomes" id="UP000596661"/>
    </source>
</evidence>
<dbReference type="AlphaFoldDB" id="A0A803PM56"/>
<protein>
    <submittedName>
        <fullName evidence="2">Uncharacterized protein</fullName>
    </submittedName>
</protein>
<organism evidence="2 3">
    <name type="scientific">Cannabis sativa</name>
    <name type="common">Hemp</name>
    <name type="synonym">Marijuana</name>
    <dbReference type="NCBI Taxonomy" id="3483"/>
    <lineage>
        <taxon>Eukaryota</taxon>
        <taxon>Viridiplantae</taxon>
        <taxon>Streptophyta</taxon>
        <taxon>Embryophyta</taxon>
        <taxon>Tracheophyta</taxon>
        <taxon>Spermatophyta</taxon>
        <taxon>Magnoliopsida</taxon>
        <taxon>eudicotyledons</taxon>
        <taxon>Gunneridae</taxon>
        <taxon>Pentapetalae</taxon>
        <taxon>rosids</taxon>
        <taxon>fabids</taxon>
        <taxon>Rosales</taxon>
        <taxon>Cannabaceae</taxon>
        <taxon>Cannabis</taxon>
    </lineage>
</organism>
<reference evidence="2" key="1">
    <citation type="submission" date="2018-11" db="EMBL/GenBank/DDBJ databases">
        <authorList>
            <person name="Grassa J C."/>
        </authorList>
    </citation>
    <scope>NUCLEOTIDE SEQUENCE [LARGE SCALE GENOMIC DNA]</scope>
</reference>
<reference evidence="2" key="2">
    <citation type="submission" date="2021-03" db="UniProtKB">
        <authorList>
            <consortium name="EnsemblPlants"/>
        </authorList>
    </citation>
    <scope>IDENTIFICATION</scope>
</reference>
<evidence type="ECO:0000313" key="2">
    <source>
        <dbReference type="EnsemblPlants" id="cds.evm.model.05.1647"/>
    </source>
</evidence>